<dbReference type="CDD" id="cd07716">
    <property type="entry name" value="RNaseZ_short-form-like_MBL-fold"/>
    <property type="match status" value="1"/>
</dbReference>
<name>A0A0B2AW14_9ACTN</name>
<evidence type="ECO:0000259" key="1">
    <source>
        <dbReference type="SMART" id="SM00849"/>
    </source>
</evidence>
<dbReference type="PANTHER" id="PTHR46018:SF4">
    <property type="entry name" value="METALLO-HYDROLASE YHFI-RELATED"/>
    <property type="match status" value="1"/>
</dbReference>
<dbReference type="GO" id="GO:0042781">
    <property type="term" value="F:3'-tRNA processing endoribonuclease activity"/>
    <property type="evidence" value="ECO:0007669"/>
    <property type="project" value="TreeGrafter"/>
</dbReference>
<keyword evidence="3" id="KW-1185">Reference proteome</keyword>
<dbReference type="SMART" id="SM00849">
    <property type="entry name" value="Lactamase_B"/>
    <property type="match status" value="1"/>
</dbReference>
<protein>
    <submittedName>
        <fullName evidence="2">Ribonuclease BN (tRNA processing enzyme)</fullName>
    </submittedName>
</protein>
<evidence type="ECO:0000313" key="3">
    <source>
        <dbReference type="Proteomes" id="UP000230842"/>
    </source>
</evidence>
<feature type="domain" description="Metallo-beta-lactamase" evidence="1">
    <location>
        <begin position="18"/>
        <end position="202"/>
    </location>
</feature>
<dbReference type="EMBL" id="PGEZ01000004">
    <property type="protein sequence ID" value="PJJ48151.1"/>
    <property type="molecule type" value="Genomic_DNA"/>
</dbReference>
<dbReference type="Gene3D" id="3.60.15.10">
    <property type="entry name" value="Ribonuclease Z/Hydroxyacylglutathione hydrolase-like"/>
    <property type="match status" value="1"/>
</dbReference>
<evidence type="ECO:0000313" key="2">
    <source>
        <dbReference type="EMBL" id="PJJ48151.1"/>
    </source>
</evidence>
<dbReference type="Proteomes" id="UP000230842">
    <property type="component" value="Unassembled WGS sequence"/>
</dbReference>
<sequence length="253" mass="27068">MRMTVVGCAGSYPSADSAASCYLFEAPYEGGTYRLVVDLGNGALTPLQQLVDLRDVDAIVISHLHPDHYMDICGTYVYRKYHPEGPLARIPLWGPAGCADRFADAYDLPHDPGMHEEFAIHEWADHEIVTLGPFTILPRELVHPVEAYGLRISDGSGTVAYSGDTGPTQALVELAAGADLFLCEASFVDRPNNPPELHLTGSDAGEAAAAAEVGRLLLTHVPSWTDHDAVAAEAKATFDGPSELVEPGGVYVL</sequence>
<dbReference type="AlphaFoldDB" id="A0A0B2AW14"/>
<dbReference type="InterPro" id="IPR001279">
    <property type="entry name" value="Metallo-B-lactamas"/>
</dbReference>
<proteinExistence type="predicted"/>
<gene>
    <name evidence="2" type="ORF">CLV56_4027</name>
</gene>
<comment type="caution">
    <text evidence="2">The sequence shown here is derived from an EMBL/GenBank/DDBJ whole genome shotgun (WGS) entry which is preliminary data.</text>
</comment>
<dbReference type="PANTHER" id="PTHR46018">
    <property type="entry name" value="ZINC PHOSPHODIESTERASE ELAC PROTEIN 1"/>
    <property type="match status" value="1"/>
</dbReference>
<reference evidence="2 3" key="1">
    <citation type="submission" date="2017-11" db="EMBL/GenBank/DDBJ databases">
        <title>Genomic Encyclopedia of Archaeal and Bacterial Type Strains, Phase II (KMG-II): From Individual Species to Whole Genera.</title>
        <authorList>
            <person name="Goeker M."/>
        </authorList>
    </citation>
    <scope>NUCLEOTIDE SEQUENCE [LARGE SCALE GENOMIC DNA]</scope>
    <source>
        <strain evidence="2 3">DSM 27763</strain>
    </source>
</reference>
<dbReference type="InterPro" id="IPR036866">
    <property type="entry name" value="RibonucZ/Hydroxyglut_hydro"/>
</dbReference>
<accession>A0A0B2AW14</accession>
<dbReference type="OrthoDB" id="9800940at2"/>
<organism evidence="2 3">
    <name type="scientific">Mumia flava</name>
    <dbReference type="NCBI Taxonomy" id="1348852"/>
    <lineage>
        <taxon>Bacteria</taxon>
        <taxon>Bacillati</taxon>
        <taxon>Actinomycetota</taxon>
        <taxon>Actinomycetes</taxon>
        <taxon>Propionibacteriales</taxon>
        <taxon>Nocardioidaceae</taxon>
        <taxon>Mumia</taxon>
    </lineage>
</organism>
<dbReference type="Pfam" id="PF12706">
    <property type="entry name" value="Lactamase_B_2"/>
    <property type="match status" value="1"/>
</dbReference>
<dbReference type="SUPFAM" id="SSF56281">
    <property type="entry name" value="Metallo-hydrolase/oxidoreductase"/>
    <property type="match status" value="1"/>
</dbReference>